<keyword evidence="1" id="KW-0472">Membrane</keyword>
<keyword evidence="1" id="KW-1133">Transmembrane helix</keyword>
<keyword evidence="3" id="KW-1185">Reference proteome</keyword>
<accession>A0ABX6C1L1</accession>
<dbReference type="Proteomes" id="UP000326331">
    <property type="component" value="Chromosome"/>
</dbReference>
<protein>
    <submittedName>
        <fullName evidence="2">Uncharacterized protein</fullName>
    </submittedName>
</protein>
<evidence type="ECO:0000313" key="3">
    <source>
        <dbReference type="Proteomes" id="UP000326331"/>
    </source>
</evidence>
<name>A0ABX6C1L1_9CHLR</name>
<evidence type="ECO:0000313" key="2">
    <source>
        <dbReference type="EMBL" id="QFG02981.1"/>
    </source>
</evidence>
<keyword evidence="1" id="KW-0812">Transmembrane</keyword>
<gene>
    <name evidence="2" type="ORF">Tbon_06625</name>
</gene>
<feature type="transmembrane region" description="Helical" evidence="1">
    <location>
        <begin position="12"/>
        <end position="31"/>
    </location>
</feature>
<reference evidence="2 3" key="1">
    <citation type="submission" date="2019-10" db="EMBL/GenBank/DDBJ databases">
        <title>Thermopilla bonchosmolovskayae gen. nov., sp. nov., a moderately thermophilic Chloroflexi bacterium from a Chukotka hot spring (Arctic, Russia), representing a novel classis Thermopillaia, which include previously uncultivated lineage OLB14.</title>
        <authorList>
            <person name="Kochetkova T.V."/>
            <person name="Zayulina K.S."/>
            <person name="Zhigarkov V.S."/>
            <person name="Minaev N.V."/>
            <person name="Novikov A."/>
            <person name="Toshchakov S.V."/>
            <person name="Elcheninov A.G."/>
            <person name="Kublanov I.V."/>
        </authorList>
    </citation>
    <scope>NUCLEOTIDE SEQUENCE [LARGE SCALE GENOMIC DNA]</scope>
    <source>
        <strain evidence="2 3">3753O</strain>
    </source>
</reference>
<evidence type="ECO:0000256" key="1">
    <source>
        <dbReference type="SAM" id="Phobius"/>
    </source>
</evidence>
<dbReference type="RefSeq" id="WP_158066898.1">
    <property type="nucleotide sequence ID" value="NZ_CP042829.1"/>
</dbReference>
<proteinExistence type="predicted"/>
<feature type="transmembrane region" description="Helical" evidence="1">
    <location>
        <begin position="43"/>
        <end position="63"/>
    </location>
</feature>
<sequence>MPLLPSLTLADAAGIAGLALFAAGVLAALRLPAAAAGRPRLEAAAALGFVLWGLALFAAWYAWSAPARTCAVCGEPLTLAVEDGGAVPFEAEQPAGLAGLDARAP</sequence>
<dbReference type="EMBL" id="CP042829">
    <property type="protein sequence ID" value="QFG02981.1"/>
    <property type="molecule type" value="Genomic_DNA"/>
</dbReference>
<organism evidence="2 3">
    <name type="scientific">Tepidiforma bonchosmolovskayae</name>
    <dbReference type="NCBI Taxonomy" id="2601677"/>
    <lineage>
        <taxon>Bacteria</taxon>
        <taxon>Bacillati</taxon>
        <taxon>Chloroflexota</taxon>
        <taxon>Tepidiformia</taxon>
        <taxon>Tepidiformales</taxon>
        <taxon>Tepidiformaceae</taxon>
        <taxon>Tepidiforma</taxon>
    </lineage>
</organism>